<evidence type="ECO:0000313" key="3">
    <source>
        <dbReference type="Proteomes" id="UP000282211"/>
    </source>
</evidence>
<dbReference type="RefSeq" id="WP_121101207.1">
    <property type="nucleotide sequence ID" value="NZ_RBII01000002.1"/>
</dbReference>
<name>A0A420WDJ1_9PROT</name>
<protein>
    <recommendedName>
        <fullName evidence="4">Secreted protein</fullName>
    </recommendedName>
</protein>
<feature type="chain" id="PRO_5019362473" description="Secreted protein" evidence="1">
    <location>
        <begin position="25"/>
        <end position="146"/>
    </location>
</feature>
<gene>
    <name evidence="2" type="ORF">DES40_1885</name>
</gene>
<dbReference type="Proteomes" id="UP000282211">
    <property type="component" value="Unassembled WGS sequence"/>
</dbReference>
<organism evidence="2 3">
    <name type="scientific">Litorimonas taeanensis</name>
    <dbReference type="NCBI Taxonomy" id="568099"/>
    <lineage>
        <taxon>Bacteria</taxon>
        <taxon>Pseudomonadati</taxon>
        <taxon>Pseudomonadota</taxon>
        <taxon>Alphaproteobacteria</taxon>
        <taxon>Maricaulales</taxon>
        <taxon>Robiginitomaculaceae</taxon>
    </lineage>
</organism>
<dbReference type="EMBL" id="RBII01000002">
    <property type="protein sequence ID" value="RKQ69104.1"/>
    <property type="molecule type" value="Genomic_DNA"/>
</dbReference>
<evidence type="ECO:0008006" key="4">
    <source>
        <dbReference type="Google" id="ProtNLM"/>
    </source>
</evidence>
<evidence type="ECO:0000256" key="1">
    <source>
        <dbReference type="SAM" id="SignalP"/>
    </source>
</evidence>
<sequence length="146" mass="14147">MLNFKQLTLTALGALALSATTAVANDSVGFISSLNGDVLIERNGELLKAQMNSAVLPGDRITATNGANAAVNFAGCTSSVESQTSAVVALESGPCGAGLNFSVNGAPVLGAEAGAIASFSPAILLAGAGAIAVAAVALSDDDPSSP</sequence>
<keyword evidence="3" id="KW-1185">Reference proteome</keyword>
<reference evidence="2 3" key="1">
    <citation type="submission" date="2018-10" db="EMBL/GenBank/DDBJ databases">
        <title>Genomic Encyclopedia of Type Strains, Phase IV (KMG-IV): sequencing the most valuable type-strain genomes for metagenomic binning, comparative biology and taxonomic classification.</title>
        <authorList>
            <person name="Goeker M."/>
        </authorList>
    </citation>
    <scope>NUCLEOTIDE SEQUENCE [LARGE SCALE GENOMIC DNA]</scope>
    <source>
        <strain evidence="2 3">DSM 22008</strain>
    </source>
</reference>
<proteinExistence type="predicted"/>
<feature type="signal peptide" evidence="1">
    <location>
        <begin position="1"/>
        <end position="24"/>
    </location>
</feature>
<comment type="caution">
    <text evidence="2">The sequence shown here is derived from an EMBL/GenBank/DDBJ whole genome shotgun (WGS) entry which is preliminary data.</text>
</comment>
<dbReference type="AlphaFoldDB" id="A0A420WDJ1"/>
<evidence type="ECO:0000313" key="2">
    <source>
        <dbReference type="EMBL" id="RKQ69104.1"/>
    </source>
</evidence>
<keyword evidence="1" id="KW-0732">Signal</keyword>
<accession>A0A420WDJ1</accession>
<dbReference type="InParanoid" id="A0A420WDJ1"/>